<name>A0AAP0HLH5_9MAGN</name>
<dbReference type="Proteomes" id="UP001420932">
    <property type="component" value="Unassembled WGS sequence"/>
</dbReference>
<comment type="caution">
    <text evidence="2">The sequence shown here is derived from an EMBL/GenBank/DDBJ whole genome shotgun (WGS) entry which is preliminary data.</text>
</comment>
<evidence type="ECO:0000256" key="1">
    <source>
        <dbReference type="SAM" id="MobiDB-lite"/>
    </source>
</evidence>
<evidence type="ECO:0000313" key="3">
    <source>
        <dbReference type="Proteomes" id="UP001420932"/>
    </source>
</evidence>
<reference evidence="2 3" key="1">
    <citation type="submission" date="2024-01" db="EMBL/GenBank/DDBJ databases">
        <title>Genome assemblies of Stephania.</title>
        <authorList>
            <person name="Yang L."/>
        </authorList>
    </citation>
    <scope>NUCLEOTIDE SEQUENCE [LARGE SCALE GENOMIC DNA]</scope>
    <source>
        <strain evidence="2">YNDBR</strain>
        <tissue evidence="2">Leaf</tissue>
    </source>
</reference>
<protein>
    <submittedName>
        <fullName evidence="2">Uncharacterized protein</fullName>
    </submittedName>
</protein>
<organism evidence="2 3">
    <name type="scientific">Stephania yunnanensis</name>
    <dbReference type="NCBI Taxonomy" id="152371"/>
    <lineage>
        <taxon>Eukaryota</taxon>
        <taxon>Viridiplantae</taxon>
        <taxon>Streptophyta</taxon>
        <taxon>Embryophyta</taxon>
        <taxon>Tracheophyta</taxon>
        <taxon>Spermatophyta</taxon>
        <taxon>Magnoliopsida</taxon>
        <taxon>Ranunculales</taxon>
        <taxon>Menispermaceae</taxon>
        <taxon>Menispermoideae</taxon>
        <taxon>Cissampelideae</taxon>
        <taxon>Stephania</taxon>
    </lineage>
</organism>
<keyword evidence="3" id="KW-1185">Reference proteome</keyword>
<accession>A0AAP0HLH5</accession>
<dbReference type="EMBL" id="JBBNAF010000012">
    <property type="protein sequence ID" value="KAK9093043.1"/>
    <property type="molecule type" value="Genomic_DNA"/>
</dbReference>
<dbReference type="AlphaFoldDB" id="A0AAP0HLH5"/>
<feature type="region of interest" description="Disordered" evidence="1">
    <location>
        <begin position="43"/>
        <end position="72"/>
    </location>
</feature>
<feature type="compositionally biased region" description="Low complexity" evidence="1">
    <location>
        <begin position="43"/>
        <end position="60"/>
    </location>
</feature>
<evidence type="ECO:0000313" key="2">
    <source>
        <dbReference type="EMBL" id="KAK9093043.1"/>
    </source>
</evidence>
<proteinExistence type="predicted"/>
<sequence>MIDEAEEEEYLKMIAFGWFDFGRTLSSLFDFGLAKLLSFSHKPAPCGSQPSSSSLPLRPSMENREGERRRSR</sequence>
<feature type="compositionally biased region" description="Basic and acidic residues" evidence="1">
    <location>
        <begin position="61"/>
        <end position="72"/>
    </location>
</feature>
<gene>
    <name evidence="2" type="ORF">Syun_027954</name>
</gene>